<feature type="coiled-coil region" evidence="1">
    <location>
        <begin position="191"/>
        <end position="221"/>
    </location>
</feature>
<keyword evidence="1" id="KW-0175">Coiled coil</keyword>
<feature type="coiled-coil region" evidence="1">
    <location>
        <begin position="276"/>
        <end position="323"/>
    </location>
</feature>
<evidence type="ECO:0000313" key="4">
    <source>
        <dbReference type="EMBL" id="KAJ8920181.1"/>
    </source>
</evidence>
<feature type="region of interest" description="Disordered" evidence="2">
    <location>
        <begin position="162"/>
        <end position="186"/>
    </location>
</feature>
<dbReference type="AlphaFoldDB" id="A0AAV8W270"/>
<feature type="compositionally biased region" description="Basic and acidic residues" evidence="2">
    <location>
        <begin position="164"/>
        <end position="186"/>
    </location>
</feature>
<dbReference type="PANTHER" id="PTHR22028">
    <property type="entry name" value="SFI1 SPINDLE BODY DOMAIN-CONTAINING PROTEIN-RELATED"/>
    <property type="match status" value="1"/>
</dbReference>
<feature type="domain" description="Sfi1 spindle body" evidence="3">
    <location>
        <begin position="320"/>
        <end position="501"/>
    </location>
</feature>
<evidence type="ECO:0000259" key="3">
    <source>
        <dbReference type="Pfam" id="PF08457"/>
    </source>
</evidence>
<evidence type="ECO:0000256" key="1">
    <source>
        <dbReference type="SAM" id="Coils"/>
    </source>
</evidence>
<protein>
    <recommendedName>
        <fullName evidence="3">Sfi1 spindle body domain-containing protein</fullName>
    </recommendedName>
</protein>
<keyword evidence="5" id="KW-1185">Reference proteome</keyword>
<dbReference type="Proteomes" id="UP001159042">
    <property type="component" value="Unassembled WGS sequence"/>
</dbReference>
<proteinExistence type="predicted"/>
<dbReference type="EMBL" id="JANEYG010000015">
    <property type="protein sequence ID" value="KAJ8920181.1"/>
    <property type="molecule type" value="Genomic_DNA"/>
</dbReference>
<comment type="caution">
    <text evidence="4">The sequence shown here is derived from an EMBL/GenBank/DDBJ whole genome shotgun (WGS) entry which is preliminary data.</text>
</comment>
<gene>
    <name evidence="4" type="ORF">NQ315_011842</name>
</gene>
<name>A0AAV8W270_9CUCU</name>
<reference evidence="4 5" key="1">
    <citation type="journal article" date="2023" name="Insect Mol. Biol.">
        <title>Genome sequencing provides insights into the evolution of gene families encoding plant cell wall-degrading enzymes in longhorned beetles.</title>
        <authorList>
            <person name="Shin N.R."/>
            <person name="Okamura Y."/>
            <person name="Kirsch R."/>
            <person name="Pauchet Y."/>
        </authorList>
    </citation>
    <scope>NUCLEOTIDE SEQUENCE [LARGE SCALE GENOMIC DNA]</scope>
    <source>
        <strain evidence="4">EAD_L_NR</strain>
    </source>
</reference>
<evidence type="ECO:0000256" key="2">
    <source>
        <dbReference type="SAM" id="MobiDB-lite"/>
    </source>
</evidence>
<accession>A0AAV8W270</accession>
<dbReference type="InterPro" id="IPR013665">
    <property type="entry name" value="Sfi1_dom"/>
</dbReference>
<sequence length="535" mass="64621">MEEVERNLNYERTSVLSKCDNVILEAKRVIINDHLDKIAHITLSEVDNSRKCIENCMKQCKNSLSLRDEAFWLDLPPNPKNPVNKSNHIDPLQTTNHLPVEIIQNLMVSTRNEPVKTTDLRQKYFMLWQEVVKMRKEKNAVLENRIKQKEKLDNLVRTMKRYRKQELHHPTRESPRKTTQSERSRAPEIFKNRYTAQKNIINMQKAKLEEQNKLIEELKLGIIREDLLKSIENTKSNIREIFSNCSSTTKCKVPVIILTERQDFKVTTQKAPKIVQQLEQRALERAQKRRMILERKRLIEEARQRLLEEAIENKRVLEEEERRRSLAVIKERRKKELELEKVRQANKQKYLDSLNKAVNFYNTLLLERCFRQLYDNFIRSRNNRWLALEHYERKLLKKSIVSWCDLVEDSYKLKYELADAHFTYTILKKVLKTWRDVHIESVRNMQVAEDVYDFRLVSNTFIHWHRHVCSQIMLQDKLLKVAKRHYERRLLFHYFYLWRSLPAVIQLEKAKELKKRKWREKVWEIVPDYKPPEDV</sequence>
<dbReference type="PANTHER" id="PTHR22028:SF5">
    <property type="entry name" value="COILED-COIL DOMAIN-CONTAINING PROTEIN 191"/>
    <property type="match status" value="1"/>
</dbReference>
<organism evidence="4 5">
    <name type="scientific">Exocentrus adspersus</name>
    <dbReference type="NCBI Taxonomy" id="1586481"/>
    <lineage>
        <taxon>Eukaryota</taxon>
        <taxon>Metazoa</taxon>
        <taxon>Ecdysozoa</taxon>
        <taxon>Arthropoda</taxon>
        <taxon>Hexapoda</taxon>
        <taxon>Insecta</taxon>
        <taxon>Pterygota</taxon>
        <taxon>Neoptera</taxon>
        <taxon>Endopterygota</taxon>
        <taxon>Coleoptera</taxon>
        <taxon>Polyphaga</taxon>
        <taxon>Cucujiformia</taxon>
        <taxon>Chrysomeloidea</taxon>
        <taxon>Cerambycidae</taxon>
        <taxon>Lamiinae</taxon>
        <taxon>Acanthocinini</taxon>
        <taxon>Exocentrus</taxon>
    </lineage>
</organism>
<dbReference type="InterPro" id="IPR052270">
    <property type="entry name" value="CACF_protein"/>
</dbReference>
<evidence type="ECO:0000313" key="5">
    <source>
        <dbReference type="Proteomes" id="UP001159042"/>
    </source>
</evidence>
<dbReference type="Pfam" id="PF08457">
    <property type="entry name" value="Sfi1"/>
    <property type="match status" value="1"/>
</dbReference>